<dbReference type="Proteomes" id="UP000188235">
    <property type="component" value="Chromosome"/>
</dbReference>
<protein>
    <recommendedName>
        <fullName evidence="4">ABC transporter domain-containing protein</fullName>
    </recommendedName>
</protein>
<dbReference type="GO" id="GO:0016887">
    <property type="term" value="F:ATP hydrolysis activity"/>
    <property type="evidence" value="ECO:0007669"/>
    <property type="project" value="InterPro"/>
</dbReference>
<dbReference type="PANTHER" id="PTHR43038:SF3">
    <property type="entry name" value="ABC TRANSPORTER G FAMILY MEMBER 20 ISOFORM X1"/>
    <property type="match status" value="1"/>
</dbReference>
<evidence type="ECO:0000313" key="6">
    <source>
        <dbReference type="Proteomes" id="UP000188235"/>
    </source>
</evidence>
<organism evidence="5 6">
    <name type="scientific">Tessaracoccus flavescens</name>
    <dbReference type="NCBI Taxonomy" id="399497"/>
    <lineage>
        <taxon>Bacteria</taxon>
        <taxon>Bacillati</taxon>
        <taxon>Actinomycetota</taxon>
        <taxon>Actinomycetes</taxon>
        <taxon>Propionibacteriales</taxon>
        <taxon>Propionibacteriaceae</taxon>
        <taxon>Tessaracoccus</taxon>
    </lineage>
</organism>
<gene>
    <name evidence="5" type="ORF">BW733_07365</name>
</gene>
<dbReference type="CDD" id="cd03230">
    <property type="entry name" value="ABC_DR_subfamily_A"/>
    <property type="match status" value="1"/>
</dbReference>
<feature type="domain" description="ABC transporter" evidence="4">
    <location>
        <begin position="27"/>
        <end position="238"/>
    </location>
</feature>
<dbReference type="AlphaFoldDB" id="A0A1Q2D2C7"/>
<proteinExistence type="predicted"/>
<evidence type="ECO:0000256" key="2">
    <source>
        <dbReference type="ARBA" id="ARBA00022840"/>
    </source>
</evidence>
<dbReference type="InterPro" id="IPR003439">
    <property type="entry name" value="ABC_transporter-like_ATP-bd"/>
</dbReference>
<dbReference type="EMBL" id="CP019607">
    <property type="protein sequence ID" value="AQP52516.1"/>
    <property type="molecule type" value="Genomic_DNA"/>
</dbReference>
<feature type="region of interest" description="Disordered" evidence="3">
    <location>
        <begin position="1"/>
        <end position="26"/>
    </location>
</feature>
<keyword evidence="1" id="KW-0547">Nucleotide-binding</keyword>
<keyword evidence="6" id="KW-1185">Reference proteome</keyword>
<keyword evidence="2" id="KW-0067">ATP-binding</keyword>
<evidence type="ECO:0000256" key="1">
    <source>
        <dbReference type="ARBA" id="ARBA00022741"/>
    </source>
</evidence>
<sequence length="296" mass="30623">MAASPRSTSSTAESGPVRPATGAPPLVEARSVGKRFGDVDAVSGVDLEVRPGEIVGLLGANGAGKTTLMRCLLGIVSPTSGTTELFGDSPSRRNRARLGYVPQGMGLYRDLTVDENAAFSAAAYGSTPPDLDDDRLIERVPLGEQRRVAFDIATAHRPELLILDEPTSGVSATEAASLWDAVGAQAERGVGVLVTTHNMSEAAQCDRLVLMVDGLVAAQGSMADILGGAQVVMVETGDWQAAFDRLSAAGLPVSLAGTTARVLVDDEPAVRAALGDLQARVGSAAATLDERMAMLR</sequence>
<dbReference type="KEGG" id="tfa:BW733_07365"/>
<name>A0A1Q2D2C7_9ACTN</name>
<dbReference type="SUPFAM" id="SSF52540">
    <property type="entry name" value="P-loop containing nucleoside triphosphate hydrolases"/>
    <property type="match status" value="1"/>
</dbReference>
<dbReference type="PROSITE" id="PS50893">
    <property type="entry name" value="ABC_TRANSPORTER_2"/>
    <property type="match status" value="1"/>
</dbReference>
<dbReference type="Gene3D" id="3.40.50.300">
    <property type="entry name" value="P-loop containing nucleotide triphosphate hydrolases"/>
    <property type="match status" value="1"/>
</dbReference>
<evidence type="ECO:0000313" key="5">
    <source>
        <dbReference type="EMBL" id="AQP52516.1"/>
    </source>
</evidence>
<dbReference type="SMART" id="SM00382">
    <property type="entry name" value="AAA"/>
    <property type="match status" value="1"/>
</dbReference>
<dbReference type="GO" id="GO:0005524">
    <property type="term" value="F:ATP binding"/>
    <property type="evidence" value="ECO:0007669"/>
    <property type="project" value="UniProtKB-KW"/>
</dbReference>
<dbReference type="STRING" id="399497.BW733_07365"/>
<evidence type="ECO:0000256" key="3">
    <source>
        <dbReference type="SAM" id="MobiDB-lite"/>
    </source>
</evidence>
<feature type="compositionally biased region" description="Polar residues" evidence="3">
    <location>
        <begin position="1"/>
        <end position="13"/>
    </location>
</feature>
<evidence type="ECO:0000259" key="4">
    <source>
        <dbReference type="PROSITE" id="PS50893"/>
    </source>
</evidence>
<dbReference type="InterPro" id="IPR003593">
    <property type="entry name" value="AAA+_ATPase"/>
</dbReference>
<dbReference type="InterPro" id="IPR027417">
    <property type="entry name" value="P-loop_NTPase"/>
</dbReference>
<accession>A0A1Q2D2C7</accession>
<reference evidence="5 6" key="1">
    <citation type="journal article" date="2008" name="Int. J. Syst. Evol. Microbiol.">
        <title>Tessaracoccus flavescens sp. nov., isolated from marine sediment.</title>
        <authorList>
            <person name="Lee D.W."/>
            <person name="Lee S.D."/>
        </authorList>
    </citation>
    <scope>NUCLEOTIDE SEQUENCE [LARGE SCALE GENOMIC DNA]</scope>
    <source>
        <strain evidence="5 6">SST-39T</strain>
    </source>
</reference>
<dbReference type="PANTHER" id="PTHR43038">
    <property type="entry name" value="ATP-BINDING CASSETTE, SUB-FAMILY H, MEMBER 1"/>
    <property type="match status" value="1"/>
</dbReference>
<dbReference type="Pfam" id="PF00005">
    <property type="entry name" value="ABC_tran"/>
    <property type="match status" value="1"/>
</dbReference>